<sequence>MSSRQMELLGQCSEELSLEVKVLSESSSFPLGDVTDHDPNVTDPLSALVRQEQGDVTKAKRQVLHLSDRIRSLVAEPTDFIQHLSNQCQLLACLQWLADFHVLAYIPLTGSVPAKDIAELAGVPEARLTQNVRLLASAGFLSEPQPGLLSHTSLSAPFVTNVAYLDAVNFLSQTVVPSAAQMTAATIVGQQRQQTQNGPRSGGVAKSVQSAYAQAFGPTHSFETACEQKPKLLRQYRAYLQCIGDVDENTDDADAVELLLQLDWHALGNARVVIVSFHRSA</sequence>
<dbReference type="PANTHER" id="PTHR43712:SF15">
    <property type="entry name" value="MONODICTYPHENONE CLUSTER TRANSCRIPTIONAL COACTIVATOR MDPA"/>
    <property type="match status" value="1"/>
</dbReference>
<dbReference type="RefSeq" id="XP_066673541.1">
    <property type="nucleotide sequence ID" value="XM_066806245.1"/>
</dbReference>
<reference evidence="1 2" key="1">
    <citation type="submission" date="2023-01" db="EMBL/GenBank/DDBJ databases">
        <title>Analysis of 21 Apiospora genomes using comparative genomics revels a genus with tremendous synthesis potential of carbohydrate active enzymes and secondary metabolites.</title>
        <authorList>
            <person name="Sorensen T."/>
        </authorList>
    </citation>
    <scope>NUCLEOTIDE SEQUENCE [LARGE SCALE GENOMIC DNA]</scope>
    <source>
        <strain evidence="1 2">CBS 114990</strain>
    </source>
</reference>
<dbReference type="PANTHER" id="PTHR43712">
    <property type="entry name" value="PUTATIVE (AFU_ORTHOLOGUE AFUA_4G14580)-RELATED"/>
    <property type="match status" value="1"/>
</dbReference>
<dbReference type="Gene3D" id="1.10.10.10">
    <property type="entry name" value="Winged helix-like DNA-binding domain superfamily/Winged helix DNA-binding domain"/>
    <property type="match status" value="1"/>
</dbReference>
<dbReference type="Proteomes" id="UP001433268">
    <property type="component" value="Unassembled WGS sequence"/>
</dbReference>
<proteinExistence type="predicted"/>
<dbReference type="InterPro" id="IPR036388">
    <property type="entry name" value="WH-like_DNA-bd_sf"/>
</dbReference>
<organism evidence="1 2">
    <name type="scientific">Apiospora hydei</name>
    <dbReference type="NCBI Taxonomy" id="1337664"/>
    <lineage>
        <taxon>Eukaryota</taxon>
        <taxon>Fungi</taxon>
        <taxon>Dikarya</taxon>
        <taxon>Ascomycota</taxon>
        <taxon>Pezizomycotina</taxon>
        <taxon>Sordariomycetes</taxon>
        <taxon>Xylariomycetidae</taxon>
        <taxon>Amphisphaeriales</taxon>
        <taxon>Apiosporaceae</taxon>
        <taxon>Apiospora</taxon>
    </lineage>
</organism>
<gene>
    <name evidence="1" type="ORF">PG997_001930</name>
</gene>
<dbReference type="GeneID" id="92039305"/>
<accession>A0ABR1X7W7</accession>
<name>A0ABR1X7W7_9PEZI</name>
<evidence type="ECO:0000313" key="2">
    <source>
        <dbReference type="Proteomes" id="UP001433268"/>
    </source>
</evidence>
<dbReference type="SUPFAM" id="SSF46785">
    <property type="entry name" value="Winged helix' DNA-binding domain"/>
    <property type="match status" value="1"/>
</dbReference>
<keyword evidence="2" id="KW-1185">Reference proteome</keyword>
<evidence type="ECO:0000313" key="1">
    <source>
        <dbReference type="EMBL" id="KAK8091569.1"/>
    </source>
</evidence>
<comment type="caution">
    <text evidence="1">The sequence shown here is derived from an EMBL/GenBank/DDBJ whole genome shotgun (WGS) entry which is preliminary data.</text>
</comment>
<dbReference type="EMBL" id="JAQQWN010000003">
    <property type="protein sequence ID" value="KAK8091569.1"/>
    <property type="molecule type" value="Genomic_DNA"/>
</dbReference>
<protein>
    <submittedName>
        <fullName evidence="1">Uncharacterized protein</fullName>
    </submittedName>
</protein>
<dbReference type="InterPro" id="IPR036390">
    <property type="entry name" value="WH_DNA-bd_sf"/>
</dbReference>